<dbReference type="InterPro" id="IPR000531">
    <property type="entry name" value="Beta-barrel_TonB"/>
</dbReference>
<evidence type="ECO:0000256" key="6">
    <source>
        <dbReference type="ARBA" id="ARBA00023136"/>
    </source>
</evidence>
<evidence type="ECO:0000256" key="7">
    <source>
        <dbReference type="ARBA" id="ARBA00023237"/>
    </source>
</evidence>
<keyword evidence="3 8" id="KW-1134">Transmembrane beta strand</keyword>
<dbReference type="RefSeq" id="WP_271885084.1">
    <property type="nucleotide sequence ID" value="NZ_CP067136.1"/>
</dbReference>
<evidence type="ECO:0000256" key="1">
    <source>
        <dbReference type="ARBA" id="ARBA00004571"/>
    </source>
</evidence>
<evidence type="ECO:0000259" key="11">
    <source>
        <dbReference type="Pfam" id="PF00593"/>
    </source>
</evidence>
<comment type="similarity">
    <text evidence="8 9">Belongs to the TonB-dependent receptor family.</text>
</comment>
<dbReference type="PANTHER" id="PTHR30069:SF42">
    <property type="entry name" value="FERRIC AEROBACTIN RECEPTOR"/>
    <property type="match status" value="1"/>
</dbReference>
<name>A0ABY7SGD1_9RHOB</name>
<feature type="domain" description="TonB-dependent receptor-like beta-barrel" evidence="11">
    <location>
        <begin position="236"/>
        <end position="678"/>
    </location>
</feature>
<dbReference type="InterPro" id="IPR036942">
    <property type="entry name" value="Beta-barrel_TonB_sf"/>
</dbReference>
<dbReference type="Pfam" id="PF00593">
    <property type="entry name" value="TonB_dep_Rec_b-barrel"/>
    <property type="match status" value="1"/>
</dbReference>
<dbReference type="InterPro" id="IPR012910">
    <property type="entry name" value="Plug_dom"/>
</dbReference>
<keyword evidence="7 8" id="KW-0998">Cell outer membrane</keyword>
<dbReference type="Gene3D" id="2.40.170.20">
    <property type="entry name" value="TonB-dependent receptor, beta-barrel domain"/>
    <property type="match status" value="1"/>
</dbReference>
<evidence type="ECO:0000256" key="3">
    <source>
        <dbReference type="ARBA" id="ARBA00022452"/>
    </source>
</evidence>
<evidence type="ECO:0000256" key="2">
    <source>
        <dbReference type="ARBA" id="ARBA00022448"/>
    </source>
</evidence>
<dbReference type="InterPro" id="IPR039426">
    <property type="entry name" value="TonB-dep_rcpt-like"/>
</dbReference>
<dbReference type="EMBL" id="CP067136">
    <property type="protein sequence ID" value="WCR05934.1"/>
    <property type="molecule type" value="Genomic_DNA"/>
</dbReference>
<keyword evidence="14" id="KW-1185">Reference proteome</keyword>
<dbReference type="InterPro" id="IPR037066">
    <property type="entry name" value="Plug_dom_sf"/>
</dbReference>
<feature type="signal peptide" evidence="10">
    <location>
        <begin position="1"/>
        <end position="22"/>
    </location>
</feature>
<evidence type="ECO:0000259" key="12">
    <source>
        <dbReference type="Pfam" id="PF07715"/>
    </source>
</evidence>
<keyword evidence="2 8" id="KW-0813">Transport</keyword>
<evidence type="ECO:0000313" key="13">
    <source>
        <dbReference type="EMBL" id="WCR05934.1"/>
    </source>
</evidence>
<keyword evidence="4 8" id="KW-0812">Transmembrane</keyword>
<dbReference type="Pfam" id="PF07715">
    <property type="entry name" value="Plug"/>
    <property type="match status" value="1"/>
</dbReference>
<organism evidence="13 14">
    <name type="scientific">Paracoccus fistulariae</name>
    <dbReference type="NCBI Taxonomy" id="658446"/>
    <lineage>
        <taxon>Bacteria</taxon>
        <taxon>Pseudomonadati</taxon>
        <taxon>Pseudomonadota</taxon>
        <taxon>Alphaproteobacteria</taxon>
        <taxon>Rhodobacterales</taxon>
        <taxon>Paracoccaceae</taxon>
        <taxon>Paracoccus</taxon>
    </lineage>
</organism>
<evidence type="ECO:0000256" key="8">
    <source>
        <dbReference type="PROSITE-ProRule" id="PRU01360"/>
    </source>
</evidence>
<protein>
    <submittedName>
        <fullName evidence="13">TonB-dependent receptor</fullName>
    </submittedName>
</protein>
<dbReference type="Proteomes" id="UP001219349">
    <property type="component" value="Chromosome"/>
</dbReference>
<evidence type="ECO:0000256" key="5">
    <source>
        <dbReference type="ARBA" id="ARBA00023077"/>
    </source>
</evidence>
<gene>
    <name evidence="13" type="ORF">JHX87_10380</name>
</gene>
<comment type="subcellular location">
    <subcellularLocation>
        <location evidence="1 8">Cell outer membrane</location>
        <topology evidence="1 8">Multi-pass membrane protein</topology>
    </subcellularLocation>
</comment>
<reference evidence="13 14" key="1">
    <citation type="submission" date="2021-01" db="EMBL/GenBank/DDBJ databases">
        <title>Biogeographic distribution of Paracoccus.</title>
        <authorList>
            <person name="Hollensteiner J."/>
            <person name="Leineberger J."/>
            <person name="Brinkhoff T."/>
            <person name="Daniel R."/>
        </authorList>
    </citation>
    <scope>NUCLEOTIDE SEQUENCE [LARGE SCALE GENOMIC DNA]</scope>
    <source>
        <strain evidence="13 14">KCTC 22803</strain>
    </source>
</reference>
<dbReference type="SUPFAM" id="SSF56935">
    <property type="entry name" value="Porins"/>
    <property type="match status" value="1"/>
</dbReference>
<evidence type="ECO:0000256" key="4">
    <source>
        <dbReference type="ARBA" id="ARBA00022692"/>
    </source>
</evidence>
<keyword evidence="5 9" id="KW-0798">TonB box</keyword>
<evidence type="ECO:0000256" key="9">
    <source>
        <dbReference type="RuleBase" id="RU003357"/>
    </source>
</evidence>
<sequence>MTYRCPLPGLTIAMLMTSTALAQETETQPIMLDPITLTASRTGATVENYPGSAQVIEGEDIAARLESGEPLDRILGQLVPGLAPANGTIGSASQTLRGRSVQVLIDGAPRTSELRGFGRELSMIDPASIERIEIVKGSTARFGNGATGGLINIITKTPEDGERTNLSFGLSSGMEGGSIGTDLSFSHERRLNDLGLRLELSRRSMDDLFDGDGKQIPSDPVVGQGNADNYDSYSGAVVLDWRSGSNEITARVGGYHFTQGIDQFTDYSTDPVSVGDEAYTGQDVKDIGRYFNVTWRNPDLTIGETELQLYGSNTDRRAAFVPAGIANPLYYPVSPVDPTQDPNAQSELSTRTIGARFTVNTSLDSWRDGAQLTWGLDASLDDVSQTDLSGRDLIAPMTQKSLAGFAQLDVPVGQVDLSAGLRAEKFWLQVDDFTRPDAVQLSPAGLYLLPAVNVIGGDFNYDAVIGNIGATWHATPVLDLFANISQGFSVPDVGSFTRRAMPANPFAPGQTVSFAALRPDAQIVNTAELGLRYSGDRLQASASAFLSTSDEGTVFESATNTVTQQKERVWGGEAQLSYQAGDALTLGALLGWQEGNYDADGDGSRESWLPNNRIPTPFTATLTADYLFRNNLRLQGELAYAAGRDKAGQPELDEMITVNLFGSYPLARGAINFGITNLFDRAQDNITASSVRENPLTADAIRVADQGRRIYLSYGLSF</sequence>
<evidence type="ECO:0000256" key="10">
    <source>
        <dbReference type="SAM" id="SignalP"/>
    </source>
</evidence>
<evidence type="ECO:0000313" key="14">
    <source>
        <dbReference type="Proteomes" id="UP001219349"/>
    </source>
</evidence>
<proteinExistence type="inferred from homology"/>
<accession>A0ABY7SGD1</accession>
<dbReference type="Gene3D" id="2.170.130.10">
    <property type="entry name" value="TonB-dependent receptor, plug domain"/>
    <property type="match status" value="1"/>
</dbReference>
<keyword evidence="6 8" id="KW-0472">Membrane</keyword>
<keyword evidence="13" id="KW-0675">Receptor</keyword>
<keyword evidence="10" id="KW-0732">Signal</keyword>
<feature type="chain" id="PRO_5046722812" evidence="10">
    <location>
        <begin position="23"/>
        <end position="718"/>
    </location>
</feature>
<dbReference type="PROSITE" id="PS52016">
    <property type="entry name" value="TONB_DEPENDENT_REC_3"/>
    <property type="match status" value="1"/>
</dbReference>
<dbReference type="PANTHER" id="PTHR30069">
    <property type="entry name" value="TONB-DEPENDENT OUTER MEMBRANE RECEPTOR"/>
    <property type="match status" value="1"/>
</dbReference>
<feature type="domain" description="TonB-dependent receptor plug" evidence="12">
    <location>
        <begin position="46"/>
        <end position="149"/>
    </location>
</feature>